<reference evidence="3" key="1">
    <citation type="submission" date="2006-10" db="EMBL/GenBank/DDBJ databases">
        <authorList>
            <person name="Amadeo P."/>
            <person name="Zhao Q."/>
            <person name="Wortman J."/>
            <person name="Fraser-Liggett C."/>
            <person name="Carlton J."/>
        </authorList>
    </citation>
    <scope>NUCLEOTIDE SEQUENCE</scope>
    <source>
        <strain evidence="3">G3</strain>
    </source>
</reference>
<dbReference type="GO" id="GO:0005634">
    <property type="term" value="C:nucleus"/>
    <property type="evidence" value="ECO:0007669"/>
    <property type="project" value="UniProtKB-UniRule"/>
</dbReference>
<dbReference type="InParanoid" id="A2FBH2"/>
<reference evidence="3" key="2">
    <citation type="journal article" date="2007" name="Science">
        <title>Draft genome sequence of the sexually transmitted pathogen Trichomonas vaginalis.</title>
        <authorList>
            <person name="Carlton J.M."/>
            <person name="Hirt R.P."/>
            <person name="Silva J.C."/>
            <person name="Delcher A.L."/>
            <person name="Schatz M."/>
            <person name="Zhao Q."/>
            <person name="Wortman J.R."/>
            <person name="Bidwell S.L."/>
            <person name="Alsmark U.C.M."/>
            <person name="Besteiro S."/>
            <person name="Sicheritz-Ponten T."/>
            <person name="Noel C.J."/>
            <person name="Dacks J.B."/>
            <person name="Foster P.G."/>
            <person name="Simillion C."/>
            <person name="Van de Peer Y."/>
            <person name="Miranda-Saavedra D."/>
            <person name="Barton G.J."/>
            <person name="Westrop G.D."/>
            <person name="Mueller S."/>
            <person name="Dessi D."/>
            <person name="Fiori P.L."/>
            <person name="Ren Q."/>
            <person name="Paulsen I."/>
            <person name="Zhang H."/>
            <person name="Bastida-Corcuera F.D."/>
            <person name="Simoes-Barbosa A."/>
            <person name="Brown M.T."/>
            <person name="Hayes R.D."/>
            <person name="Mukherjee M."/>
            <person name="Okumura C.Y."/>
            <person name="Schneider R."/>
            <person name="Smith A.J."/>
            <person name="Vanacova S."/>
            <person name="Villalvazo M."/>
            <person name="Haas B.J."/>
            <person name="Pertea M."/>
            <person name="Feldblyum T.V."/>
            <person name="Utterback T.R."/>
            <person name="Shu C.L."/>
            <person name="Osoegawa K."/>
            <person name="de Jong P.J."/>
            <person name="Hrdy I."/>
            <person name="Horvathova L."/>
            <person name="Zubacova Z."/>
            <person name="Dolezal P."/>
            <person name="Malik S.B."/>
            <person name="Logsdon J.M. Jr."/>
            <person name="Henze K."/>
            <person name="Gupta A."/>
            <person name="Wang C.C."/>
            <person name="Dunne R.L."/>
            <person name="Upcroft J.A."/>
            <person name="Upcroft P."/>
            <person name="White O."/>
            <person name="Salzberg S.L."/>
            <person name="Tang P."/>
            <person name="Chiu C.-H."/>
            <person name="Lee Y.-S."/>
            <person name="Embley T.M."/>
            <person name="Coombs G.H."/>
            <person name="Mottram J.C."/>
            <person name="Tachezy J."/>
            <person name="Fraser-Liggett C.M."/>
            <person name="Johnson P.J."/>
        </authorList>
    </citation>
    <scope>NUCLEOTIDE SEQUENCE [LARGE SCALE GENOMIC DNA]</scope>
    <source>
        <strain evidence="3">G3</strain>
    </source>
</reference>
<dbReference type="SMR" id="A2FBH2"/>
<keyword evidence="1" id="KW-0238">DNA-binding</keyword>
<sequence length="142" mass="16604">MNDSNFNQMDAFTLFCYKNREMVMTQNPNLPVLEVNNKLNEMWMNLSDSERMQYTEAAASNNQQKKDQQQQYTYGHTNSQMNGIDLNLMHTPEWPTDPHKYLVWLGAQVLQQLPQFVQDNPDSDIANLVSKIRFNPSKPDNM</sequence>
<dbReference type="EMBL" id="DS113702">
    <property type="protein sequence ID" value="EAX97759.1"/>
    <property type="molecule type" value="Genomic_DNA"/>
</dbReference>
<dbReference type="InterPro" id="IPR009071">
    <property type="entry name" value="HMG_box_dom"/>
</dbReference>
<evidence type="ECO:0000256" key="1">
    <source>
        <dbReference type="PROSITE-ProRule" id="PRU00267"/>
    </source>
</evidence>
<name>A2FBH2_TRIV3</name>
<feature type="DNA-binding region" description="HMG box" evidence="1">
    <location>
        <begin position="5"/>
        <end position="73"/>
    </location>
</feature>
<dbReference type="InterPro" id="IPR047443">
    <property type="entry name" value="HMG-box_NSD2"/>
</dbReference>
<dbReference type="GO" id="GO:0003677">
    <property type="term" value="F:DNA binding"/>
    <property type="evidence" value="ECO:0007669"/>
    <property type="project" value="UniProtKB-UniRule"/>
</dbReference>
<organism evidence="3 4">
    <name type="scientific">Trichomonas vaginalis (strain ATCC PRA-98 / G3)</name>
    <dbReference type="NCBI Taxonomy" id="412133"/>
    <lineage>
        <taxon>Eukaryota</taxon>
        <taxon>Metamonada</taxon>
        <taxon>Parabasalia</taxon>
        <taxon>Trichomonadida</taxon>
        <taxon>Trichomonadidae</taxon>
        <taxon>Trichomonas</taxon>
    </lineage>
</organism>
<evidence type="ECO:0000259" key="2">
    <source>
        <dbReference type="PROSITE" id="PS50118"/>
    </source>
</evidence>
<dbReference type="VEuPathDB" id="TrichDB:TVAGG3_1006470"/>
<dbReference type="AlphaFoldDB" id="A2FBH2"/>
<dbReference type="RefSeq" id="XP_001310689.1">
    <property type="nucleotide sequence ID" value="XM_001310688.1"/>
</dbReference>
<dbReference type="InterPro" id="IPR036910">
    <property type="entry name" value="HMG_box_dom_sf"/>
</dbReference>
<evidence type="ECO:0000313" key="3">
    <source>
        <dbReference type="EMBL" id="EAX97759.1"/>
    </source>
</evidence>
<dbReference type="Gene3D" id="1.10.30.10">
    <property type="entry name" value="High mobility group box domain"/>
    <property type="match status" value="1"/>
</dbReference>
<keyword evidence="1" id="KW-0539">Nucleus</keyword>
<dbReference type="SMART" id="SM00398">
    <property type="entry name" value="HMG"/>
    <property type="match status" value="1"/>
</dbReference>
<proteinExistence type="predicted"/>
<dbReference type="PROSITE" id="PS50118">
    <property type="entry name" value="HMG_BOX_2"/>
    <property type="match status" value="1"/>
</dbReference>
<dbReference type="Proteomes" id="UP000001542">
    <property type="component" value="Unassembled WGS sequence"/>
</dbReference>
<dbReference type="CDD" id="cd21991">
    <property type="entry name" value="HMG-box_NSD2"/>
    <property type="match status" value="1"/>
</dbReference>
<protein>
    <submittedName>
        <fullName evidence="3">HMG box family protein</fullName>
    </submittedName>
</protein>
<evidence type="ECO:0000313" key="4">
    <source>
        <dbReference type="Proteomes" id="UP000001542"/>
    </source>
</evidence>
<accession>A2FBH2</accession>
<gene>
    <name evidence="3" type="ORF">TVAG_080190</name>
</gene>
<keyword evidence="4" id="KW-1185">Reference proteome</keyword>
<dbReference type="KEGG" id="tva:4755547"/>
<dbReference type="SUPFAM" id="SSF47095">
    <property type="entry name" value="HMG-box"/>
    <property type="match status" value="1"/>
</dbReference>
<feature type="domain" description="HMG box" evidence="2">
    <location>
        <begin position="5"/>
        <end position="73"/>
    </location>
</feature>
<dbReference type="Pfam" id="PF00505">
    <property type="entry name" value="HMG_box"/>
    <property type="match status" value="1"/>
</dbReference>
<dbReference type="VEuPathDB" id="TrichDB:TVAG_080190"/>